<accession>A0A9K3DK19</accession>
<evidence type="ECO:0000259" key="1">
    <source>
        <dbReference type="Pfam" id="PF22922"/>
    </source>
</evidence>
<evidence type="ECO:0000313" key="3">
    <source>
        <dbReference type="Proteomes" id="UP000215914"/>
    </source>
</evidence>
<organism evidence="2 3">
    <name type="scientific">Helianthus annuus</name>
    <name type="common">Common sunflower</name>
    <dbReference type="NCBI Taxonomy" id="4232"/>
    <lineage>
        <taxon>Eukaryota</taxon>
        <taxon>Viridiplantae</taxon>
        <taxon>Streptophyta</taxon>
        <taxon>Embryophyta</taxon>
        <taxon>Tracheophyta</taxon>
        <taxon>Spermatophyta</taxon>
        <taxon>Magnoliopsida</taxon>
        <taxon>eudicotyledons</taxon>
        <taxon>Gunneridae</taxon>
        <taxon>Pentapetalae</taxon>
        <taxon>asterids</taxon>
        <taxon>campanulids</taxon>
        <taxon>Asterales</taxon>
        <taxon>Asteraceae</taxon>
        <taxon>Asteroideae</taxon>
        <taxon>Heliantheae alliance</taxon>
        <taxon>Heliantheae</taxon>
        <taxon>Helianthus</taxon>
    </lineage>
</organism>
<gene>
    <name evidence="2" type="ORF">HanXRQr2_Chr17g0820371</name>
</gene>
<dbReference type="InterPro" id="IPR055081">
    <property type="entry name" value="NLP1-9_GAF"/>
</dbReference>
<name>A0A9K3DK19_HELAN</name>
<proteinExistence type="predicted"/>
<reference evidence="2" key="2">
    <citation type="submission" date="2020-06" db="EMBL/GenBank/DDBJ databases">
        <title>Helianthus annuus Genome sequencing and assembly Release 2.</title>
        <authorList>
            <person name="Gouzy J."/>
            <person name="Langlade N."/>
            <person name="Munos S."/>
        </authorList>
    </citation>
    <scope>NUCLEOTIDE SEQUENCE</scope>
    <source>
        <tissue evidence="2">Leaves</tissue>
    </source>
</reference>
<dbReference type="GO" id="GO:0003700">
    <property type="term" value="F:DNA-binding transcription factor activity"/>
    <property type="evidence" value="ECO:0007669"/>
    <property type="project" value="InterPro"/>
</dbReference>
<sequence>MIKTATHANSKLVAYSIYEDLCNGSYELALTKIKQVLKSVCDAHCLPLAQTWSPCAQQGRLGCQKQSIGCMSIISSTSYLFNPNVSGLYKACTELHVVHGKGIVGKAIGTNQACFATDITGFCKSEYPLADHAKVFGLGGAVAIRLQSTYTGPTEFVMDFFLPSDCRSDEEQKHMLSSISCVM</sequence>
<keyword evidence="3" id="KW-1185">Reference proteome</keyword>
<feature type="domain" description="NLP1-9 GAF" evidence="1">
    <location>
        <begin position="22"/>
        <end position="183"/>
    </location>
</feature>
<dbReference type="InterPro" id="IPR045012">
    <property type="entry name" value="NLP"/>
</dbReference>
<comment type="caution">
    <text evidence="2">The sequence shown here is derived from an EMBL/GenBank/DDBJ whole genome shotgun (WGS) entry which is preliminary data.</text>
</comment>
<dbReference type="PANTHER" id="PTHR32002:SF46">
    <property type="entry name" value="PROTEIN NLP2"/>
    <property type="match status" value="1"/>
</dbReference>
<dbReference type="AlphaFoldDB" id="A0A9K3DK19"/>
<dbReference type="Proteomes" id="UP000215914">
    <property type="component" value="Unassembled WGS sequence"/>
</dbReference>
<protein>
    <recommendedName>
        <fullName evidence="1">NLP1-9 GAF domain-containing protein</fullName>
    </recommendedName>
</protein>
<dbReference type="PANTHER" id="PTHR32002">
    <property type="entry name" value="PROTEIN NLP8"/>
    <property type="match status" value="1"/>
</dbReference>
<reference evidence="2" key="1">
    <citation type="journal article" date="2017" name="Nature">
        <title>The sunflower genome provides insights into oil metabolism, flowering and Asterid evolution.</title>
        <authorList>
            <person name="Badouin H."/>
            <person name="Gouzy J."/>
            <person name="Grassa C.J."/>
            <person name="Murat F."/>
            <person name="Staton S.E."/>
            <person name="Cottret L."/>
            <person name="Lelandais-Briere C."/>
            <person name="Owens G.L."/>
            <person name="Carrere S."/>
            <person name="Mayjonade B."/>
            <person name="Legrand L."/>
            <person name="Gill N."/>
            <person name="Kane N.C."/>
            <person name="Bowers J.E."/>
            <person name="Hubner S."/>
            <person name="Bellec A."/>
            <person name="Berard A."/>
            <person name="Berges H."/>
            <person name="Blanchet N."/>
            <person name="Boniface M.C."/>
            <person name="Brunel D."/>
            <person name="Catrice O."/>
            <person name="Chaidir N."/>
            <person name="Claudel C."/>
            <person name="Donnadieu C."/>
            <person name="Faraut T."/>
            <person name="Fievet G."/>
            <person name="Helmstetter N."/>
            <person name="King M."/>
            <person name="Knapp S.J."/>
            <person name="Lai Z."/>
            <person name="Le Paslier M.C."/>
            <person name="Lippi Y."/>
            <person name="Lorenzon L."/>
            <person name="Mandel J.R."/>
            <person name="Marage G."/>
            <person name="Marchand G."/>
            <person name="Marquand E."/>
            <person name="Bret-Mestries E."/>
            <person name="Morien E."/>
            <person name="Nambeesan S."/>
            <person name="Nguyen T."/>
            <person name="Pegot-Espagnet P."/>
            <person name="Pouilly N."/>
            <person name="Raftis F."/>
            <person name="Sallet E."/>
            <person name="Schiex T."/>
            <person name="Thomas J."/>
            <person name="Vandecasteele C."/>
            <person name="Vares D."/>
            <person name="Vear F."/>
            <person name="Vautrin S."/>
            <person name="Crespi M."/>
            <person name="Mangin B."/>
            <person name="Burke J.M."/>
            <person name="Salse J."/>
            <person name="Munos S."/>
            <person name="Vincourt P."/>
            <person name="Rieseberg L.H."/>
            <person name="Langlade N.B."/>
        </authorList>
    </citation>
    <scope>NUCLEOTIDE SEQUENCE</scope>
    <source>
        <tissue evidence="2">Leaves</tissue>
    </source>
</reference>
<dbReference type="Gramene" id="mRNA:HanXRQr2_Chr17g0820371">
    <property type="protein sequence ID" value="CDS:HanXRQr2_Chr17g0820371.1"/>
    <property type="gene ID" value="HanXRQr2_Chr17g0820371"/>
</dbReference>
<dbReference type="EMBL" id="MNCJ02000332">
    <property type="protein sequence ID" value="KAF5756899.1"/>
    <property type="molecule type" value="Genomic_DNA"/>
</dbReference>
<dbReference type="Pfam" id="PF22922">
    <property type="entry name" value="GAF_NLP"/>
    <property type="match status" value="1"/>
</dbReference>
<evidence type="ECO:0000313" key="2">
    <source>
        <dbReference type="EMBL" id="KAF5756899.1"/>
    </source>
</evidence>